<accession>A0ABT4Q5S9</accession>
<evidence type="ECO:0000256" key="1">
    <source>
        <dbReference type="SAM" id="MobiDB-lite"/>
    </source>
</evidence>
<protein>
    <submittedName>
        <fullName evidence="3">Uncharacterized protein</fullName>
    </submittedName>
</protein>
<gene>
    <name evidence="3" type="ORF">O9H85_07220</name>
</gene>
<dbReference type="EMBL" id="JAQAGZ010000004">
    <property type="protein sequence ID" value="MCZ8512220.1"/>
    <property type="molecule type" value="Genomic_DNA"/>
</dbReference>
<name>A0ABT4Q5S9_9BACL</name>
<dbReference type="Proteomes" id="UP001527882">
    <property type="component" value="Unassembled WGS sequence"/>
</dbReference>
<evidence type="ECO:0000256" key="2">
    <source>
        <dbReference type="SAM" id="Phobius"/>
    </source>
</evidence>
<sequence>MVHEAAGEPVTTDPACSEQRDLPVGGDVRRSVRLVSVGSPSGWRTSSVMTCDPFIVSIWATSMFIKACVLLYTVVLIAHQAPEAERSQAAYVLPR</sequence>
<feature type="transmembrane region" description="Helical" evidence="2">
    <location>
        <begin position="54"/>
        <end position="78"/>
    </location>
</feature>
<keyword evidence="2" id="KW-0472">Membrane</keyword>
<organism evidence="3 4">
    <name type="scientific">Paenibacillus gyeongsangnamensis</name>
    <dbReference type="NCBI Taxonomy" id="3388067"/>
    <lineage>
        <taxon>Bacteria</taxon>
        <taxon>Bacillati</taxon>
        <taxon>Bacillota</taxon>
        <taxon>Bacilli</taxon>
        <taxon>Bacillales</taxon>
        <taxon>Paenibacillaceae</taxon>
        <taxon>Paenibacillus</taxon>
    </lineage>
</organism>
<keyword evidence="2" id="KW-1133">Transmembrane helix</keyword>
<comment type="caution">
    <text evidence="3">The sequence shown here is derived from an EMBL/GenBank/DDBJ whole genome shotgun (WGS) entry which is preliminary data.</text>
</comment>
<feature type="region of interest" description="Disordered" evidence="1">
    <location>
        <begin position="1"/>
        <end position="23"/>
    </location>
</feature>
<reference evidence="3 4" key="1">
    <citation type="submission" date="2022-12" db="EMBL/GenBank/DDBJ databases">
        <title>Draft genome sequence of Paenibacillus sp. dW9.</title>
        <authorList>
            <person name="Choi E.-W."/>
            <person name="Kim D.-U."/>
        </authorList>
    </citation>
    <scope>NUCLEOTIDE SEQUENCE [LARGE SCALE GENOMIC DNA]</scope>
    <source>
        <strain evidence="4">dW9</strain>
    </source>
</reference>
<proteinExistence type="predicted"/>
<dbReference type="RefSeq" id="WP_269880634.1">
    <property type="nucleotide sequence ID" value="NZ_JAQAGZ010000004.1"/>
</dbReference>
<evidence type="ECO:0000313" key="3">
    <source>
        <dbReference type="EMBL" id="MCZ8512220.1"/>
    </source>
</evidence>
<keyword evidence="4" id="KW-1185">Reference proteome</keyword>
<keyword evidence="2" id="KW-0812">Transmembrane</keyword>
<evidence type="ECO:0000313" key="4">
    <source>
        <dbReference type="Proteomes" id="UP001527882"/>
    </source>
</evidence>